<evidence type="ECO:0000313" key="2">
    <source>
        <dbReference type="Proteomes" id="UP001164472"/>
    </source>
</evidence>
<dbReference type="Proteomes" id="UP001164472">
    <property type="component" value="Chromosome"/>
</dbReference>
<gene>
    <name evidence="1" type="ORF">NNL22_15700</name>
</gene>
<keyword evidence="2" id="KW-1185">Reference proteome</keyword>
<organism evidence="1 2">
    <name type="scientific">Alkalimarinus sediminis</name>
    <dbReference type="NCBI Taxonomy" id="1632866"/>
    <lineage>
        <taxon>Bacteria</taxon>
        <taxon>Pseudomonadati</taxon>
        <taxon>Pseudomonadota</taxon>
        <taxon>Gammaproteobacteria</taxon>
        <taxon>Alteromonadales</taxon>
        <taxon>Alteromonadaceae</taxon>
        <taxon>Alkalimarinus</taxon>
    </lineage>
</organism>
<protein>
    <submittedName>
        <fullName evidence="1">Uncharacterized protein</fullName>
    </submittedName>
</protein>
<reference evidence="1" key="1">
    <citation type="submission" date="2022-07" db="EMBL/GenBank/DDBJ databases">
        <title>Alkalimarinus sp. nov., isolated from gut of a Alitta virens.</title>
        <authorList>
            <person name="Yang A.I."/>
            <person name="Shin N.-R."/>
        </authorList>
    </citation>
    <scope>NUCLEOTIDE SEQUENCE</scope>
    <source>
        <strain evidence="1">FA028</strain>
    </source>
</reference>
<name>A0A9E8KP70_9ALTE</name>
<dbReference type="EMBL" id="CP101527">
    <property type="protein sequence ID" value="UZW74449.1"/>
    <property type="molecule type" value="Genomic_DNA"/>
</dbReference>
<evidence type="ECO:0000313" key="1">
    <source>
        <dbReference type="EMBL" id="UZW74449.1"/>
    </source>
</evidence>
<dbReference type="KEGG" id="asem:NNL22_15700"/>
<sequence length="83" mass="8848">MAVLSNCTCGCEPVCESGAIGSRNWNVCCFNCGARSATFPNRTEAVMSWNQIIADNQEVVEAPAVTSFIDQAIQHIKAIPTVG</sequence>
<accession>A0A9E8KP70</accession>
<dbReference type="AlphaFoldDB" id="A0A9E8KP70"/>
<dbReference type="RefSeq" id="WP_251812607.1">
    <property type="nucleotide sequence ID" value="NZ_CP101527.1"/>
</dbReference>
<proteinExistence type="predicted"/>